<dbReference type="PROSITE" id="PS50994">
    <property type="entry name" value="INTEGRASE"/>
    <property type="match status" value="1"/>
</dbReference>
<dbReference type="GO" id="GO:0003676">
    <property type="term" value="F:nucleic acid binding"/>
    <property type="evidence" value="ECO:0007669"/>
    <property type="project" value="InterPro"/>
</dbReference>
<name>A0A8K0P046_LADFU</name>
<keyword evidence="3" id="KW-1185">Reference proteome</keyword>
<dbReference type="InterPro" id="IPR001584">
    <property type="entry name" value="Integrase_cat-core"/>
</dbReference>
<gene>
    <name evidence="2" type="ORF">J437_LFUL006412</name>
</gene>
<dbReference type="OrthoDB" id="8195151at2759"/>
<dbReference type="InterPro" id="IPR012337">
    <property type="entry name" value="RNaseH-like_sf"/>
</dbReference>
<organism evidence="2 3">
    <name type="scientific">Ladona fulva</name>
    <name type="common">Scarce chaser dragonfly</name>
    <name type="synonym">Libellula fulva</name>
    <dbReference type="NCBI Taxonomy" id="123851"/>
    <lineage>
        <taxon>Eukaryota</taxon>
        <taxon>Metazoa</taxon>
        <taxon>Ecdysozoa</taxon>
        <taxon>Arthropoda</taxon>
        <taxon>Hexapoda</taxon>
        <taxon>Insecta</taxon>
        <taxon>Pterygota</taxon>
        <taxon>Palaeoptera</taxon>
        <taxon>Odonata</taxon>
        <taxon>Epiprocta</taxon>
        <taxon>Anisoptera</taxon>
        <taxon>Libelluloidea</taxon>
        <taxon>Libellulidae</taxon>
        <taxon>Ladona</taxon>
    </lineage>
</organism>
<dbReference type="Pfam" id="PF00665">
    <property type="entry name" value="rve"/>
    <property type="match status" value="1"/>
</dbReference>
<proteinExistence type="predicted"/>
<dbReference type="InterPro" id="IPR050951">
    <property type="entry name" value="Retrovirus_Pol_polyprotein"/>
</dbReference>
<evidence type="ECO:0000313" key="2">
    <source>
        <dbReference type="EMBL" id="KAG8227778.1"/>
    </source>
</evidence>
<dbReference type="EMBL" id="KZ308340">
    <property type="protein sequence ID" value="KAG8227778.1"/>
    <property type="molecule type" value="Genomic_DNA"/>
</dbReference>
<dbReference type="Proteomes" id="UP000792457">
    <property type="component" value="Unassembled WGS sequence"/>
</dbReference>
<dbReference type="InterPro" id="IPR036397">
    <property type="entry name" value="RNaseH_sf"/>
</dbReference>
<dbReference type="SUPFAM" id="SSF53098">
    <property type="entry name" value="Ribonuclease H-like"/>
    <property type="match status" value="1"/>
</dbReference>
<dbReference type="PANTHER" id="PTHR37984">
    <property type="entry name" value="PROTEIN CBG26694"/>
    <property type="match status" value="1"/>
</dbReference>
<dbReference type="AlphaFoldDB" id="A0A8K0P046"/>
<comment type="caution">
    <text evidence="2">The sequence shown here is derived from an EMBL/GenBank/DDBJ whole genome shotgun (WGS) entry which is preliminary data.</text>
</comment>
<dbReference type="Gene3D" id="3.30.420.10">
    <property type="entry name" value="Ribonuclease H-like superfamily/Ribonuclease H"/>
    <property type="match status" value="1"/>
</dbReference>
<feature type="domain" description="Integrase catalytic" evidence="1">
    <location>
        <begin position="33"/>
        <end position="191"/>
    </location>
</feature>
<dbReference type="GO" id="GO:0015074">
    <property type="term" value="P:DNA integration"/>
    <property type="evidence" value="ECO:0007669"/>
    <property type="project" value="InterPro"/>
</dbReference>
<sequence length="300" mass="34982">MGRLVRNVIRACDSCQKTKFPNRYAEGPLQNIIPSKPKELYAVDIYGPLPKTKFNNKYVFVVLDVFSKFVQIYPLNKPTAKNCLNKLINYYFKLCGVPECVLSDHGTQFTSHVWKQNLHDLGVQAMYSSIRRPQKNPSERVMRELSRIFRTFCFNDHKSWFNLIPQINCWFNNLTHEATGYTPMEVHFGRRPSREVDKEFLIPEIYNKRRRAQKAKLVTFDVNDSVLLRTPKVSDSKAQLFHKFFHSYSGPFRVSRIIGPNACHLVDSNNKDLGIQNFANLKRYYPPSWSSSPSKYRTIG</sequence>
<evidence type="ECO:0000259" key="1">
    <source>
        <dbReference type="PROSITE" id="PS50994"/>
    </source>
</evidence>
<accession>A0A8K0P046</accession>
<evidence type="ECO:0000313" key="3">
    <source>
        <dbReference type="Proteomes" id="UP000792457"/>
    </source>
</evidence>
<feature type="non-terminal residue" evidence="2">
    <location>
        <position position="300"/>
    </location>
</feature>
<dbReference type="PANTHER" id="PTHR37984:SF5">
    <property type="entry name" value="PROTEIN NYNRIN-LIKE"/>
    <property type="match status" value="1"/>
</dbReference>
<reference evidence="2" key="1">
    <citation type="submission" date="2013-04" db="EMBL/GenBank/DDBJ databases">
        <authorList>
            <person name="Qu J."/>
            <person name="Murali S.C."/>
            <person name="Bandaranaike D."/>
            <person name="Bellair M."/>
            <person name="Blankenburg K."/>
            <person name="Chao H."/>
            <person name="Dinh H."/>
            <person name="Doddapaneni H."/>
            <person name="Downs B."/>
            <person name="Dugan-Rocha S."/>
            <person name="Elkadiri S."/>
            <person name="Gnanaolivu R.D."/>
            <person name="Hernandez B."/>
            <person name="Javaid M."/>
            <person name="Jayaseelan J.C."/>
            <person name="Lee S."/>
            <person name="Li M."/>
            <person name="Ming W."/>
            <person name="Munidasa M."/>
            <person name="Muniz J."/>
            <person name="Nguyen L."/>
            <person name="Ongeri F."/>
            <person name="Osuji N."/>
            <person name="Pu L.-L."/>
            <person name="Puazo M."/>
            <person name="Qu C."/>
            <person name="Quiroz J."/>
            <person name="Raj R."/>
            <person name="Weissenberger G."/>
            <person name="Xin Y."/>
            <person name="Zou X."/>
            <person name="Han Y."/>
            <person name="Richards S."/>
            <person name="Worley K."/>
            <person name="Muzny D."/>
            <person name="Gibbs R."/>
        </authorList>
    </citation>
    <scope>NUCLEOTIDE SEQUENCE</scope>
    <source>
        <strain evidence="2">Sampled in the wild</strain>
    </source>
</reference>
<reference evidence="2" key="2">
    <citation type="submission" date="2017-10" db="EMBL/GenBank/DDBJ databases">
        <title>Ladona fulva Genome sequencing and assembly.</title>
        <authorList>
            <person name="Murali S."/>
            <person name="Richards S."/>
            <person name="Bandaranaike D."/>
            <person name="Bellair M."/>
            <person name="Blankenburg K."/>
            <person name="Chao H."/>
            <person name="Dinh H."/>
            <person name="Doddapaneni H."/>
            <person name="Dugan-Rocha S."/>
            <person name="Elkadiri S."/>
            <person name="Gnanaolivu R."/>
            <person name="Hernandez B."/>
            <person name="Skinner E."/>
            <person name="Javaid M."/>
            <person name="Lee S."/>
            <person name="Li M."/>
            <person name="Ming W."/>
            <person name="Munidasa M."/>
            <person name="Muniz J."/>
            <person name="Nguyen L."/>
            <person name="Hughes D."/>
            <person name="Osuji N."/>
            <person name="Pu L.-L."/>
            <person name="Puazo M."/>
            <person name="Qu C."/>
            <person name="Quiroz J."/>
            <person name="Raj R."/>
            <person name="Weissenberger G."/>
            <person name="Xin Y."/>
            <person name="Zou X."/>
            <person name="Han Y."/>
            <person name="Worley K."/>
            <person name="Muzny D."/>
            <person name="Gibbs R."/>
        </authorList>
    </citation>
    <scope>NUCLEOTIDE SEQUENCE</scope>
    <source>
        <strain evidence="2">Sampled in the wild</strain>
    </source>
</reference>
<protein>
    <recommendedName>
        <fullName evidence="1">Integrase catalytic domain-containing protein</fullName>
    </recommendedName>
</protein>